<comment type="caution">
    <text evidence="4">The sequence shown here is derived from an EMBL/GenBank/DDBJ whole genome shotgun (WGS) entry which is preliminary data.</text>
</comment>
<feature type="domain" description="TPM" evidence="3">
    <location>
        <begin position="35"/>
        <end position="158"/>
    </location>
</feature>
<dbReference type="AlphaFoldDB" id="A0A3N4WIE2"/>
<keyword evidence="2" id="KW-0732">Signal</keyword>
<feature type="transmembrane region" description="Helical" evidence="1">
    <location>
        <begin position="173"/>
        <end position="193"/>
    </location>
</feature>
<keyword evidence="1" id="KW-0472">Membrane</keyword>
<accession>A0A3N4WIE2</accession>
<name>A0A3N4WIE2_9PAST</name>
<evidence type="ECO:0000256" key="2">
    <source>
        <dbReference type="SAM" id="SignalP"/>
    </source>
</evidence>
<dbReference type="PANTHER" id="PTHR30373">
    <property type="entry name" value="UPF0603 PROTEIN YGCG"/>
    <property type="match status" value="1"/>
</dbReference>
<dbReference type="OrthoDB" id="9810918at2"/>
<evidence type="ECO:0000313" key="5">
    <source>
        <dbReference type="Proteomes" id="UP000281691"/>
    </source>
</evidence>
<feature type="signal peptide" evidence="2">
    <location>
        <begin position="1"/>
        <end position="23"/>
    </location>
</feature>
<dbReference type="InterPro" id="IPR007621">
    <property type="entry name" value="TPM_dom"/>
</dbReference>
<reference evidence="4 5" key="1">
    <citation type="submission" date="2018-11" db="EMBL/GenBank/DDBJ databases">
        <title>Genomic Encyclopedia of Type Strains, Phase IV (KMG-IV): sequencing the most valuable type-strain genomes for metagenomic binning, comparative biology and taxonomic classification.</title>
        <authorList>
            <person name="Goeker M."/>
        </authorList>
    </citation>
    <scope>NUCLEOTIDE SEQUENCE [LARGE SCALE GENOMIC DNA]</scope>
    <source>
        <strain evidence="4 5">DSM 27238</strain>
    </source>
</reference>
<sequence>MIRLLFRFNLLFLMLLFSLTSWANYPNVPTPFRYVSDYTKTLSQNEWQILENALSDYGRKTSSQIAVVIVPTTQGEDVSSYTHNLFNKWGIGRSKQNNGVLLLIAKDDHKLFIATGRGLEGALPDAIASSIIRNEITPYFKQNLYAQGIAKGLSAIIAATQGEYEAIENDESAFQMSDFLTFLFFAFIILLIFGRSQRGGQYISPSQAERIIYSARRGSFGGGFGGNSGGGFGGGSSGGFGGGNTGGGGAGGSW</sequence>
<evidence type="ECO:0000259" key="3">
    <source>
        <dbReference type="Pfam" id="PF04536"/>
    </source>
</evidence>
<organism evidence="4 5">
    <name type="scientific">Vespertiliibacter pulmonis</name>
    <dbReference type="NCBI Taxonomy" id="1443036"/>
    <lineage>
        <taxon>Bacteria</taxon>
        <taxon>Pseudomonadati</taxon>
        <taxon>Pseudomonadota</taxon>
        <taxon>Gammaproteobacteria</taxon>
        <taxon>Pasteurellales</taxon>
        <taxon>Pasteurellaceae</taxon>
        <taxon>Vespertiliibacter</taxon>
    </lineage>
</organism>
<keyword evidence="1" id="KW-1133">Transmembrane helix</keyword>
<dbReference type="Pfam" id="PF04536">
    <property type="entry name" value="TPM_phosphatase"/>
    <property type="match status" value="1"/>
</dbReference>
<dbReference type="EMBL" id="RKQP01000001">
    <property type="protein sequence ID" value="RPE85700.1"/>
    <property type="molecule type" value="Genomic_DNA"/>
</dbReference>
<proteinExistence type="predicted"/>
<dbReference type="RefSeq" id="WP_124210285.1">
    <property type="nucleotide sequence ID" value="NZ_CP016615.1"/>
</dbReference>
<dbReference type="Proteomes" id="UP000281691">
    <property type="component" value="Unassembled WGS sequence"/>
</dbReference>
<keyword evidence="1" id="KW-0812">Transmembrane</keyword>
<dbReference type="PANTHER" id="PTHR30373:SF2">
    <property type="entry name" value="UPF0603 PROTEIN YGCG"/>
    <property type="match status" value="1"/>
</dbReference>
<dbReference type="Gene3D" id="3.10.310.50">
    <property type="match status" value="1"/>
</dbReference>
<gene>
    <name evidence="4" type="ORF">EDC46_0078</name>
</gene>
<feature type="chain" id="PRO_5018212778" description="TPM domain-containing protein" evidence="2">
    <location>
        <begin position="24"/>
        <end position="254"/>
    </location>
</feature>
<evidence type="ECO:0000313" key="4">
    <source>
        <dbReference type="EMBL" id="RPE85700.1"/>
    </source>
</evidence>
<evidence type="ECO:0000256" key="1">
    <source>
        <dbReference type="SAM" id="Phobius"/>
    </source>
</evidence>
<protein>
    <recommendedName>
        <fullName evidence="3">TPM domain-containing protein</fullName>
    </recommendedName>
</protein>
<keyword evidence="5" id="KW-1185">Reference proteome</keyword>